<organism evidence="2 3">
    <name type="scientific">Streptomyces polygonati</name>
    <dbReference type="NCBI Taxonomy" id="1617087"/>
    <lineage>
        <taxon>Bacteria</taxon>
        <taxon>Bacillati</taxon>
        <taxon>Actinomycetota</taxon>
        <taxon>Actinomycetes</taxon>
        <taxon>Kitasatosporales</taxon>
        <taxon>Streptomycetaceae</taxon>
        <taxon>Streptomyces</taxon>
    </lineage>
</organism>
<dbReference type="Proteomes" id="UP001595765">
    <property type="component" value="Unassembled WGS sequence"/>
</dbReference>
<evidence type="ECO:0000313" key="2">
    <source>
        <dbReference type="EMBL" id="MFC4033875.1"/>
    </source>
</evidence>
<dbReference type="EMBL" id="JBHSBB010000014">
    <property type="protein sequence ID" value="MFC4033875.1"/>
    <property type="molecule type" value="Genomic_DNA"/>
</dbReference>
<sequence length="111" mass="12509">MKSETTSRDNGIRTMETHVTTSPIPSGEGTRTQPLPRTIEAITAALGEEKRQAFHAALWRAPLGPELDDVMNLWWMEAMFDAVPGRERRLTRTVAGRDLVRLPDLFVGDHR</sequence>
<comment type="caution">
    <text evidence="2">The sequence shown here is derived from an EMBL/GenBank/DDBJ whole genome shotgun (WGS) entry which is preliminary data.</text>
</comment>
<feature type="compositionally biased region" description="Polar residues" evidence="1">
    <location>
        <begin position="17"/>
        <end position="35"/>
    </location>
</feature>
<keyword evidence="3" id="KW-1185">Reference proteome</keyword>
<reference evidence="3" key="1">
    <citation type="journal article" date="2019" name="Int. J. Syst. Evol. Microbiol.">
        <title>The Global Catalogue of Microorganisms (GCM) 10K type strain sequencing project: providing services to taxonomists for standard genome sequencing and annotation.</title>
        <authorList>
            <consortium name="The Broad Institute Genomics Platform"/>
            <consortium name="The Broad Institute Genome Sequencing Center for Infectious Disease"/>
            <person name="Wu L."/>
            <person name="Ma J."/>
        </authorList>
    </citation>
    <scope>NUCLEOTIDE SEQUENCE [LARGE SCALE GENOMIC DNA]</scope>
    <source>
        <strain evidence="3">CGMCC 4.7237</strain>
    </source>
</reference>
<dbReference type="RefSeq" id="WP_386431112.1">
    <property type="nucleotide sequence ID" value="NZ_JBHSBB010000014.1"/>
</dbReference>
<evidence type="ECO:0000256" key="1">
    <source>
        <dbReference type="SAM" id="MobiDB-lite"/>
    </source>
</evidence>
<proteinExistence type="predicted"/>
<accession>A0ABV8HPP9</accession>
<feature type="region of interest" description="Disordered" evidence="1">
    <location>
        <begin position="1"/>
        <end position="35"/>
    </location>
</feature>
<protein>
    <submittedName>
        <fullName evidence="2">Uncharacterized protein</fullName>
    </submittedName>
</protein>
<feature type="compositionally biased region" description="Basic and acidic residues" evidence="1">
    <location>
        <begin position="1"/>
        <end position="11"/>
    </location>
</feature>
<evidence type="ECO:0000313" key="3">
    <source>
        <dbReference type="Proteomes" id="UP001595765"/>
    </source>
</evidence>
<gene>
    <name evidence="2" type="ORF">ACFO3J_20670</name>
</gene>
<name>A0ABV8HPP9_9ACTN</name>